<dbReference type="Proteomes" id="UP001552299">
    <property type="component" value="Unassembled WGS sequence"/>
</dbReference>
<dbReference type="EMBL" id="JANQDX010000010">
    <property type="protein sequence ID" value="KAL0917530.1"/>
    <property type="molecule type" value="Genomic_DNA"/>
</dbReference>
<keyword evidence="3" id="KW-1185">Reference proteome</keyword>
<dbReference type="Pfam" id="PF13966">
    <property type="entry name" value="zf-RVT"/>
    <property type="match status" value="1"/>
</dbReference>
<organism evidence="2 3">
    <name type="scientific">Dendrobium thyrsiflorum</name>
    <name type="common">Pinecone-like raceme dendrobium</name>
    <name type="synonym">Orchid</name>
    <dbReference type="NCBI Taxonomy" id="117978"/>
    <lineage>
        <taxon>Eukaryota</taxon>
        <taxon>Viridiplantae</taxon>
        <taxon>Streptophyta</taxon>
        <taxon>Embryophyta</taxon>
        <taxon>Tracheophyta</taxon>
        <taxon>Spermatophyta</taxon>
        <taxon>Magnoliopsida</taxon>
        <taxon>Liliopsida</taxon>
        <taxon>Asparagales</taxon>
        <taxon>Orchidaceae</taxon>
        <taxon>Epidendroideae</taxon>
        <taxon>Malaxideae</taxon>
        <taxon>Dendrobiinae</taxon>
        <taxon>Dendrobium</taxon>
    </lineage>
</organism>
<dbReference type="AlphaFoldDB" id="A0ABD0UXK9"/>
<proteinExistence type="predicted"/>
<evidence type="ECO:0000259" key="1">
    <source>
        <dbReference type="Pfam" id="PF13966"/>
    </source>
</evidence>
<dbReference type="InterPro" id="IPR026960">
    <property type="entry name" value="RVT-Znf"/>
</dbReference>
<evidence type="ECO:0000313" key="3">
    <source>
        <dbReference type="Proteomes" id="UP001552299"/>
    </source>
</evidence>
<evidence type="ECO:0000313" key="2">
    <source>
        <dbReference type="EMBL" id="KAL0917530.1"/>
    </source>
</evidence>
<gene>
    <name evidence="2" type="ORF">M5K25_012596</name>
</gene>
<reference evidence="2 3" key="1">
    <citation type="journal article" date="2024" name="Plant Biotechnol. J.">
        <title>Dendrobium thyrsiflorum genome and its molecular insights into genes involved in important horticultural traits.</title>
        <authorList>
            <person name="Chen B."/>
            <person name="Wang J.Y."/>
            <person name="Zheng P.J."/>
            <person name="Li K.L."/>
            <person name="Liang Y.M."/>
            <person name="Chen X.F."/>
            <person name="Zhang C."/>
            <person name="Zhao X."/>
            <person name="He X."/>
            <person name="Zhang G.Q."/>
            <person name="Liu Z.J."/>
            <person name="Xu Q."/>
        </authorList>
    </citation>
    <scope>NUCLEOTIDE SEQUENCE [LARGE SCALE GENOMIC DNA]</scope>
    <source>
        <strain evidence="2">GZMU011</strain>
    </source>
</reference>
<name>A0ABD0UXK9_DENTH</name>
<comment type="caution">
    <text evidence="2">The sequence shown here is derived from an EMBL/GenBank/DDBJ whole genome shotgun (WGS) entry which is preliminary data.</text>
</comment>
<feature type="domain" description="Reverse transcriptase zinc-binding" evidence="1">
    <location>
        <begin position="150"/>
        <end position="228"/>
    </location>
</feature>
<protein>
    <recommendedName>
        <fullName evidence="1">Reverse transcriptase zinc-binding domain-containing protein</fullName>
    </recommendedName>
</protein>
<accession>A0ABD0UXK9</accession>
<sequence>MPISRTSTPPLPSFIMLGLLGLVIDKKLNDDLGFLYVRIKSRGNANRIKEISTHNGHFSSPKEIANAMNAEALKDTLDCFGASSGLFINQAKCSIIFSQNSLSATDITNYLCFTLSEHFLFYLMMITKIPIMDSHSVISWIHEGAPGYKTYRMIFFSDFTRVSWHKFIWPKCLALRFSSFAWLVVLNGLKTAEVLARRNILIHPVCPLCLKEEESIMHILFHCGFSFQILTSLLPDVEGFLFRPSLLQLFEFLDEIQRERNDRRFTKKHSSQFAICHKITVAISAKAIRWKNFDKLCNSFPHCFSRQFAS</sequence>